<feature type="compositionally biased region" description="Basic and acidic residues" evidence="3">
    <location>
        <begin position="11"/>
        <end position="21"/>
    </location>
</feature>
<protein>
    <recommendedName>
        <fullName evidence="2">Small acidic protein</fullName>
    </recommendedName>
</protein>
<proteinExistence type="inferred from homology"/>
<gene>
    <name evidence="5" type="ORF">B0T10DRAFT_482886</name>
</gene>
<feature type="region of interest" description="Disordered" evidence="3">
    <location>
        <begin position="58"/>
        <end position="262"/>
    </location>
</feature>
<comment type="similarity">
    <text evidence="1">Belongs to the SMAP family.</text>
</comment>
<feature type="region of interest" description="Disordered" evidence="3">
    <location>
        <begin position="1"/>
        <end position="25"/>
    </location>
</feature>
<dbReference type="PANTHER" id="PTHR22175">
    <property type="entry name" value="SMALL ACIDIC PROTEIN-RELATED"/>
    <property type="match status" value="1"/>
</dbReference>
<dbReference type="InterPro" id="IPR028124">
    <property type="entry name" value="SMAP_dom"/>
</dbReference>
<feature type="region of interest" description="Disordered" evidence="3">
    <location>
        <begin position="279"/>
        <end position="328"/>
    </location>
</feature>
<feature type="compositionally biased region" description="Basic and acidic residues" evidence="3">
    <location>
        <begin position="294"/>
        <end position="321"/>
    </location>
</feature>
<comment type="caution">
    <text evidence="5">The sequence shown here is derived from an EMBL/GenBank/DDBJ whole genome shotgun (WGS) entry which is preliminary data.</text>
</comment>
<feature type="compositionally biased region" description="Polar residues" evidence="3">
    <location>
        <begin position="132"/>
        <end position="146"/>
    </location>
</feature>
<sequence length="328" mass="35403">MKTKKAARAAAKRDNPELAEKHKARLLKRSEKLKLQAQKLLAEAAKAAAQYERIVEKEKQKGAEAGSDSDSSEESDDDAMSDIASDAVASEDEASSEENSENDEGIQEIKPTMDEVPAKFPADEILLKQRRLSNAASERSAGSQESAPAIETKKPKKEKKSKKSEVEEEASSESKPEKKSKKVKAVKQEIEAEAEAEAEPEIDTLEKKTKKEKKAEKKRKRASDAVDASKTDETKKSKKSKAKGGESSSGHAEAEQWQVGDLDGGAARQAKFMRLLGGKKSGASAPAASNVSKGKSDSTKAEADIQRQFEAGMKMKNEGGSKRRGLGA</sequence>
<evidence type="ECO:0000256" key="2">
    <source>
        <dbReference type="ARBA" id="ARBA00016161"/>
    </source>
</evidence>
<keyword evidence="6" id="KW-1185">Reference proteome</keyword>
<dbReference type="OrthoDB" id="10066125at2759"/>
<feature type="compositionally biased region" description="Acidic residues" evidence="3">
    <location>
        <begin position="70"/>
        <end position="80"/>
    </location>
</feature>
<dbReference type="EMBL" id="JAGPYM010000007">
    <property type="protein sequence ID" value="KAH6892049.1"/>
    <property type="molecule type" value="Genomic_DNA"/>
</dbReference>
<dbReference type="Pfam" id="PF15477">
    <property type="entry name" value="SMAP"/>
    <property type="match status" value="1"/>
</dbReference>
<evidence type="ECO:0000259" key="4">
    <source>
        <dbReference type="Pfam" id="PF15477"/>
    </source>
</evidence>
<accession>A0A9P9ARV3</accession>
<organism evidence="5 6">
    <name type="scientific">Thelonectria olida</name>
    <dbReference type="NCBI Taxonomy" id="1576542"/>
    <lineage>
        <taxon>Eukaryota</taxon>
        <taxon>Fungi</taxon>
        <taxon>Dikarya</taxon>
        <taxon>Ascomycota</taxon>
        <taxon>Pezizomycotina</taxon>
        <taxon>Sordariomycetes</taxon>
        <taxon>Hypocreomycetidae</taxon>
        <taxon>Hypocreales</taxon>
        <taxon>Nectriaceae</taxon>
        <taxon>Thelonectria</taxon>
    </lineage>
</organism>
<dbReference type="InterPro" id="IPR026714">
    <property type="entry name" value="SMAP"/>
</dbReference>
<feature type="compositionally biased region" description="Acidic residues" evidence="3">
    <location>
        <begin position="191"/>
        <end position="203"/>
    </location>
</feature>
<evidence type="ECO:0000256" key="1">
    <source>
        <dbReference type="ARBA" id="ARBA00006502"/>
    </source>
</evidence>
<evidence type="ECO:0000313" key="6">
    <source>
        <dbReference type="Proteomes" id="UP000777438"/>
    </source>
</evidence>
<feature type="compositionally biased region" description="Basic and acidic residues" evidence="3">
    <location>
        <begin position="111"/>
        <end position="127"/>
    </location>
</feature>
<feature type="compositionally biased region" description="Basic and acidic residues" evidence="3">
    <location>
        <begin position="222"/>
        <end position="235"/>
    </location>
</feature>
<name>A0A9P9ARV3_9HYPO</name>
<dbReference type="Proteomes" id="UP000777438">
    <property type="component" value="Unassembled WGS sequence"/>
</dbReference>
<feature type="compositionally biased region" description="Basic and acidic residues" evidence="3">
    <location>
        <begin position="204"/>
        <end position="215"/>
    </location>
</feature>
<dbReference type="AlphaFoldDB" id="A0A9P9ARV3"/>
<evidence type="ECO:0000313" key="5">
    <source>
        <dbReference type="EMBL" id="KAH6892049.1"/>
    </source>
</evidence>
<evidence type="ECO:0000256" key="3">
    <source>
        <dbReference type="SAM" id="MobiDB-lite"/>
    </source>
</evidence>
<feature type="domain" description="Small acidic protein-like" evidence="4">
    <location>
        <begin position="257"/>
        <end position="327"/>
    </location>
</feature>
<feature type="compositionally biased region" description="Acidic residues" evidence="3">
    <location>
        <begin position="89"/>
        <end position="106"/>
    </location>
</feature>
<reference evidence="5 6" key="1">
    <citation type="journal article" date="2021" name="Nat. Commun.">
        <title>Genetic determinants of endophytism in the Arabidopsis root mycobiome.</title>
        <authorList>
            <person name="Mesny F."/>
            <person name="Miyauchi S."/>
            <person name="Thiergart T."/>
            <person name="Pickel B."/>
            <person name="Atanasova L."/>
            <person name="Karlsson M."/>
            <person name="Huettel B."/>
            <person name="Barry K.W."/>
            <person name="Haridas S."/>
            <person name="Chen C."/>
            <person name="Bauer D."/>
            <person name="Andreopoulos W."/>
            <person name="Pangilinan J."/>
            <person name="LaButti K."/>
            <person name="Riley R."/>
            <person name="Lipzen A."/>
            <person name="Clum A."/>
            <person name="Drula E."/>
            <person name="Henrissat B."/>
            <person name="Kohler A."/>
            <person name="Grigoriev I.V."/>
            <person name="Martin F.M."/>
            <person name="Hacquard S."/>
        </authorList>
    </citation>
    <scope>NUCLEOTIDE SEQUENCE [LARGE SCALE GENOMIC DNA]</scope>
    <source>
        <strain evidence="5 6">MPI-CAGE-CH-0241</strain>
    </source>
</reference>
<dbReference type="PANTHER" id="PTHR22175:SF0">
    <property type="entry name" value="SMALL ACIDIC PROTEIN"/>
    <property type="match status" value="1"/>
</dbReference>